<dbReference type="Proteomes" id="UP000192132">
    <property type="component" value="Unassembled WGS sequence"/>
</dbReference>
<evidence type="ECO:0000313" key="2">
    <source>
        <dbReference type="Proteomes" id="UP000192132"/>
    </source>
</evidence>
<dbReference type="EMBL" id="MLCN01000022">
    <property type="protein sequence ID" value="ONG39754.1"/>
    <property type="molecule type" value="Genomic_DNA"/>
</dbReference>
<dbReference type="STRING" id="1907941.BKE30_08120"/>
<proteinExistence type="predicted"/>
<name>A0A1S8CUU7_9GAMM</name>
<reference evidence="1 2" key="1">
    <citation type="submission" date="2016-10" db="EMBL/GenBank/DDBJ databases">
        <title>Draft Genome sequence of Alkanindiges sp. strain H1.</title>
        <authorList>
            <person name="Subhash Y."/>
            <person name="Lee S."/>
        </authorList>
    </citation>
    <scope>NUCLEOTIDE SEQUENCE [LARGE SCALE GENOMIC DNA]</scope>
    <source>
        <strain evidence="1 2">H1</strain>
    </source>
</reference>
<dbReference type="OrthoDB" id="6691749at2"/>
<keyword evidence="2" id="KW-1185">Reference proteome</keyword>
<comment type="caution">
    <text evidence="1">The sequence shown here is derived from an EMBL/GenBank/DDBJ whole genome shotgun (WGS) entry which is preliminary data.</text>
</comment>
<protein>
    <recommendedName>
        <fullName evidence="3">Gp5/Type VI secretion system Vgr protein OB-fold domain-containing protein</fullName>
    </recommendedName>
</protein>
<organism evidence="1 2">
    <name type="scientific">Alkanindiges hydrocarboniclasticus</name>
    <dbReference type="NCBI Taxonomy" id="1907941"/>
    <lineage>
        <taxon>Bacteria</taxon>
        <taxon>Pseudomonadati</taxon>
        <taxon>Pseudomonadota</taxon>
        <taxon>Gammaproteobacteria</taxon>
        <taxon>Moraxellales</taxon>
        <taxon>Moraxellaceae</taxon>
        <taxon>Alkanindiges</taxon>
    </lineage>
</organism>
<sequence length="147" mass="15856">MFGFPRAKILSYNQKARTAQIHIYGMTDGASEGLEATFAYPVGDDDLDTEREILVGADVYIFFQNGDEGLPVVWSYSSHGEGAVEDVRRIRQKNIEILARANVLVQAGQEVTITGASKVNIVSAGGVDVQSETKVSLRAPVISLNGP</sequence>
<gene>
    <name evidence="1" type="ORF">BKE30_08120</name>
</gene>
<evidence type="ECO:0008006" key="3">
    <source>
        <dbReference type="Google" id="ProtNLM"/>
    </source>
</evidence>
<dbReference type="AlphaFoldDB" id="A0A1S8CUU7"/>
<accession>A0A1S8CUU7</accession>
<evidence type="ECO:0000313" key="1">
    <source>
        <dbReference type="EMBL" id="ONG39754.1"/>
    </source>
</evidence>